<dbReference type="Proteomes" id="UP000053317">
    <property type="component" value="Unassembled WGS sequence"/>
</dbReference>
<dbReference type="EMBL" id="LCWF01000199">
    <property type="protein sequence ID" value="KKY14964.1"/>
    <property type="molecule type" value="Genomic_DNA"/>
</dbReference>
<dbReference type="OrthoDB" id="2587356at2759"/>
<accession>A0A0G2DWG6</accession>
<evidence type="ECO:0000256" key="4">
    <source>
        <dbReference type="ARBA" id="ARBA00023136"/>
    </source>
</evidence>
<dbReference type="PANTHER" id="PTHR23501:SF195">
    <property type="entry name" value="PEP5"/>
    <property type="match status" value="1"/>
</dbReference>
<proteinExistence type="predicted"/>
<dbReference type="InterPro" id="IPR011701">
    <property type="entry name" value="MFS"/>
</dbReference>
<feature type="transmembrane region" description="Helical" evidence="5">
    <location>
        <begin position="139"/>
        <end position="161"/>
    </location>
</feature>
<evidence type="ECO:0000256" key="2">
    <source>
        <dbReference type="ARBA" id="ARBA00022692"/>
    </source>
</evidence>
<dbReference type="GO" id="GO:0022857">
    <property type="term" value="F:transmembrane transporter activity"/>
    <property type="evidence" value="ECO:0007669"/>
    <property type="project" value="InterPro"/>
</dbReference>
<evidence type="ECO:0000259" key="6">
    <source>
        <dbReference type="PROSITE" id="PS50850"/>
    </source>
</evidence>
<feature type="transmembrane region" description="Helical" evidence="5">
    <location>
        <begin position="248"/>
        <end position="269"/>
    </location>
</feature>
<dbReference type="InterPro" id="IPR036259">
    <property type="entry name" value="MFS_trans_sf"/>
</dbReference>
<protein>
    <submittedName>
        <fullName evidence="7">Putative mfs drug efflux pump</fullName>
    </submittedName>
</protein>
<dbReference type="CDD" id="cd06179">
    <property type="entry name" value="MFS_TRI12_like"/>
    <property type="match status" value="1"/>
</dbReference>
<evidence type="ECO:0000313" key="7">
    <source>
        <dbReference type="EMBL" id="KKY14964.1"/>
    </source>
</evidence>
<evidence type="ECO:0000313" key="8">
    <source>
        <dbReference type="Proteomes" id="UP000053317"/>
    </source>
</evidence>
<dbReference type="InterPro" id="IPR053791">
    <property type="entry name" value="MFS_Tri12-like"/>
</dbReference>
<feature type="transmembrane region" description="Helical" evidence="5">
    <location>
        <begin position="116"/>
        <end position="133"/>
    </location>
</feature>
<keyword evidence="4 5" id="KW-0472">Membrane</keyword>
<sequence length="599" mass="63746">MSDTKDVPSDERIELSISARHANALNFEPPEAHVHELNAAEHVQLSWRSWIVVFISCFAIMAQVFVVTAAGSVIAFIVRDLGDSAISGWIIQGPLLIQSVLSPIVGRLSDVLDRKYLSSIPPLIAFMGAIVSAKAQSMAVLIGGGILIGVTLSTISIVQAIPSEVLPLKYRALANGFAYLGGAVGGLVGSLGAGGVTNQNASGWRNIFWMQAAFHGATSLGLFLLYHPRRKSDYPHMTLRQYIWACDPIGSTLFIVSATTLLLALNWAAGEYAWSSAHVVAPLIVGLVFLITFCIYGKKLSEYDKASLDGCVWIEWKGRSDGLVAHAFFSGSPNFALSVFAFAIEGWLFYSAVNSVTPQIVLHLGFEENSWKISIRQLSYTIVALVASIPITVYATKYKDLKSPLLVTFTVFLAVTICYCVITPSMNHAQIGFNVLSGLGQSGPLTLIVALIQFTAPHAFLSTATGLGFSARAIGGAFGSAVLDAIINGNLGSKYANRIGNAAVKAGLPSSSVVALLEALAAGESLSAAGIPGMNATIEAKVTHASEWAYAKAYRLAWASIIPFIVLALIAVACLKGVKELMTEKVEASVEPAHEKEEI</sequence>
<keyword evidence="2 5" id="KW-0812">Transmembrane</keyword>
<dbReference type="GO" id="GO:0005886">
    <property type="term" value="C:plasma membrane"/>
    <property type="evidence" value="ECO:0007669"/>
    <property type="project" value="TreeGrafter"/>
</dbReference>
<reference evidence="7 8" key="2">
    <citation type="submission" date="2015-05" db="EMBL/GenBank/DDBJ databases">
        <authorList>
            <person name="Morales-Cruz A."/>
            <person name="Amrine K.C."/>
            <person name="Cantu D."/>
        </authorList>
    </citation>
    <scope>NUCLEOTIDE SEQUENCE [LARGE SCALE GENOMIC DNA]</scope>
    <source>
        <strain evidence="7">UCRPC4</strain>
    </source>
</reference>
<feature type="transmembrane region" description="Helical" evidence="5">
    <location>
        <begin position="84"/>
        <end position="104"/>
    </location>
</feature>
<feature type="transmembrane region" description="Helical" evidence="5">
    <location>
        <begin position="401"/>
        <end position="422"/>
    </location>
</feature>
<name>A0A0G2DWG6_PHACM</name>
<evidence type="ECO:0000256" key="1">
    <source>
        <dbReference type="ARBA" id="ARBA00004141"/>
    </source>
</evidence>
<feature type="domain" description="Major facilitator superfamily (MFS) profile" evidence="6">
    <location>
        <begin position="49"/>
        <end position="527"/>
    </location>
</feature>
<keyword evidence="8" id="KW-1185">Reference proteome</keyword>
<dbReference type="AlphaFoldDB" id="A0A0G2DWG6"/>
<gene>
    <name evidence="7" type="ORF">UCRPC4_g06551</name>
</gene>
<comment type="caution">
    <text evidence="7">The sequence shown here is derived from an EMBL/GenBank/DDBJ whole genome shotgun (WGS) entry which is preliminary data.</text>
</comment>
<dbReference type="PROSITE" id="PS50850">
    <property type="entry name" value="MFS"/>
    <property type="match status" value="1"/>
</dbReference>
<feature type="transmembrane region" description="Helical" evidence="5">
    <location>
        <begin position="208"/>
        <end position="227"/>
    </location>
</feature>
<dbReference type="Pfam" id="PF07690">
    <property type="entry name" value="MFS_1"/>
    <property type="match status" value="1"/>
</dbReference>
<dbReference type="PANTHER" id="PTHR23501">
    <property type="entry name" value="MAJOR FACILITATOR SUPERFAMILY"/>
    <property type="match status" value="1"/>
</dbReference>
<evidence type="ECO:0000256" key="3">
    <source>
        <dbReference type="ARBA" id="ARBA00022989"/>
    </source>
</evidence>
<dbReference type="InterPro" id="IPR020846">
    <property type="entry name" value="MFS_dom"/>
</dbReference>
<feature type="transmembrane region" description="Helical" evidence="5">
    <location>
        <begin position="556"/>
        <end position="575"/>
    </location>
</feature>
<keyword evidence="3 5" id="KW-1133">Transmembrane helix</keyword>
<feature type="transmembrane region" description="Helical" evidence="5">
    <location>
        <begin position="434"/>
        <end position="456"/>
    </location>
</feature>
<feature type="transmembrane region" description="Helical" evidence="5">
    <location>
        <begin position="50"/>
        <end position="78"/>
    </location>
</feature>
<dbReference type="SUPFAM" id="SSF103473">
    <property type="entry name" value="MFS general substrate transporter"/>
    <property type="match status" value="1"/>
</dbReference>
<feature type="transmembrane region" description="Helical" evidence="5">
    <location>
        <begin position="275"/>
        <end position="296"/>
    </location>
</feature>
<evidence type="ECO:0000256" key="5">
    <source>
        <dbReference type="SAM" id="Phobius"/>
    </source>
</evidence>
<feature type="transmembrane region" description="Helical" evidence="5">
    <location>
        <begin position="378"/>
        <end position="395"/>
    </location>
</feature>
<reference evidence="7 8" key="1">
    <citation type="submission" date="2015-05" db="EMBL/GenBank/DDBJ databases">
        <title>Distinctive expansion of gene families associated with plant cell wall degradation and secondary metabolism in the genomes of grapevine trunk pathogens.</title>
        <authorList>
            <person name="Lawrence D.P."/>
            <person name="Travadon R."/>
            <person name="Rolshausen P.E."/>
            <person name="Baumgartner K."/>
        </authorList>
    </citation>
    <scope>NUCLEOTIDE SEQUENCE [LARGE SCALE GENOMIC DNA]</scope>
    <source>
        <strain evidence="7">UCRPC4</strain>
    </source>
</reference>
<organism evidence="7 8">
    <name type="scientific">Phaeomoniella chlamydospora</name>
    <name type="common">Phaeoacremonium chlamydosporum</name>
    <dbReference type="NCBI Taxonomy" id="158046"/>
    <lineage>
        <taxon>Eukaryota</taxon>
        <taxon>Fungi</taxon>
        <taxon>Dikarya</taxon>
        <taxon>Ascomycota</taxon>
        <taxon>Pezizomycotina</taxon>
        <taxon>Eurotiomycetes</taxon>
        <taxon>Chaetothyriomycetidae</taxon>
        <taxon>Phaeomoniellales</taxon>
        <taxon>Phaeomoniellaceae</taxon>
        <taxon>Phaeomoniella</taxon>
    </lineage>
</organism>
<feature type="transmembrane region" description="Helical" evidence="5">
    <location>
        <begin position="173"/>
        <end position="196"/>
    </location>
</feature>
<comment type="subcellular location">
    <subcellularLocation>
        <location evidence="1">Membrane</location>
        <topology evidence="1">Multi-pass membrane protein</topology>
    </subcellularLocation>
</comment>
<dbReference type="Gene3D" id="1.20.1250.20">
    <property type="entry name" value="MFS general substrate transporter like domains"/>
    <property type="match status" value="2"/>
</dbReference>